<dbReference type="RefSeq" id="WP_174900533.1">
    <property type="nucleotide sequence ID" value="NZ_FOTW01000013.1"/>
</dbReference>
<dbReference type="Proteomes" id="UP000199470">
    <property type="component" value="Unassembled WGS sequence"/>
</dbReference>
<dbReference type="EMBL" id="FOTW01000013">
    <property type="protein sequence ID" value="SFM13364.1"/>
    <property type="molecule type" value="Genomic_DNA"/>
</dbReference>
<dbReference type="GO" id="GO:0008270">
    <property type="term" value="F:zinc ion binding"/>
    <property type="evidence" value="ECO:0007669"/>
    <property type="project" value="UniProtKB-KW"/>
</dbReference>
<keyword evidence="1" id="KW-0479">Metal-binding</keyword>
<feature type="domain" description="SWIM-type" evidence="2">
    <location>
        <begin position="52"/>
        <end position="85"/>
    </location>
</feature>
<dbReference type="InterPro" id="IPR007527">
    <property type="entry name" value="Znf_SWIM"/>
</dbReference>
<evidence type="ECO:0000313" key="3">
    <source>
        <dbReference type="EMBL" id="SFM13364.1"/>
    </source>
</evidence>
<accession>A0A1I4NCW9</accession>
<name>A0A1I4NCW9_9BURK</name>
<protein>
    <recommendedName>
        <fullName evidence="2">SWIM-type domain-containing protein</fullName>
    </recommendedName>
</protein>
<evidence type="ECO:0000259" key="2">
    <source>
        <dbReference type="PROSITE" id="PS50966"/>
    </source>
</evidence>
<evidence type="ECO:0000256" key="1">
    <source>
        <dbReference type="PROSITE-ProRule" id="PRU00325"/>
    </source>
</evidence>
<evidence type="ECO:0000313" key="4">
    <source>
        <dbReference type="Proteomes" id="UP000199470"/>
    </source>
</evidence>
<dbReference type="AlphaFoldDB" id="A0A1I4NCW9"/>
<sequence length="457" mass="48781">MSLTADQILALAPDPASAKAGSAQSSLAKWSGLGGHAQALWGLCQGSGKEPYKAQIELAGPSFKCTCPSRKFPCKHGLGLYLLYARDGAAFADSAAPAWVSDWLQSREQRSEKKAAKLANADTAQTDEDIAAKAQQQLKRQEKRQGNVDAGLAVLDTWLADLAREGLAGLRAKPAKDWDAMAARLVDTQAPGLAARLRRTGMLVYASSAAGWELEVARELAQIALLSHSYRRLATLPPALQHDIKTGIGWVLNQDEVLAEPGLDDLWQVCGTHTQDEQRVSRRSCYLRGRDSARWAVLQQFSAGAQALPPPLLLGTGHRGTLHFYPGALPMRVAFGADVQLVSTLPAAPSAAPSSMAALLAEYARALAVNPFIETYPMLLEHVVPQRAAGPATHFVLRASDGTQLPVDSQFRHAWQLHALAGAAPVSVFGLWNGYALLPLAVGVDGRLHGLDGGQVP</sequence>
<keyword evidence="4" id="KW-1185">Reference proteome</keyword>
<gene>
    <name evidence="3" type="ORF">SAMN02982985_02867</name>
</gene>
<keyword evidence="1" id="KW-0862">Zinc</keyword>
<reference evidence="3 4" key="1">
    <citation type="submission" date="2016-10" db="EMBL/GenBank/DDBJ databases">
        <authorList>
            <person name="de Groot N.N."/>
        </authorList>
    </citation>
    <scope>NUCLEOTIDE SEQUENCE [LARGE SCALE GENOMIC DNA]</scope>
    <source>
        <strain evidence="3 4">ATCC 43154</strain>
    </source>
</reference>
<organism evidence="3 4">
    <name type="scientific">Rugamonas rubra</name>
    <dbReference type="NCBI Taxonomy" id="758825"/>
    <lineage>
        <taxon>Bacteria</taxon>
        <taxon>Pseudomonadati</taxon>
        <taxon>Pseudomonadota</taxon>
        <taxon>Betaproteobacteria</taxon>
        <taxon>Burkholderiales</taxon>
        <taxon>Oxalobacteraceae</taxon>
        <taxon>Telluria group</taxon>
        <taxon>Rugamonas</taxon>
    </lineage>
</organism>
<dbReference type="PROSITE" id="PS50966">
    <property type="entry name" value="ZF_SWIM"/>
    <property type="match status" value="1"/>
</dbReference>
<dbReference type="STRING" id="758825.SAMN02982985_02867"/>
<keyword evidence="1" id="KW-0863">Zinc-finger</keyword>
<proteinExistence type="predicted"/>